<dbReference type="OrthoDB" id="3797551at2759"/>
<gene>
    <name evidence="2" type="ORF">P171DRAFT_442547</name>
</gene>
<feature type="compositionally biased region" description="Basic residues" evidence="1">
    <location>
        <begin position="424"/>
        <end position="434"/>
    </location>
</feature>
<dbReference type="Proteomes" id="UP000799764">
    <property type="component" value="Unassembled WGS sequence"/>
</dbReference>
<reference evidence="2" key="1">
    <citation type="journal article" date="2020" name="Stud. Mycol.">
        <title>101 Dothideomycetes genomes: a test case for predicting lifestyles and emergence of pathogens.</title>
        <authorList>
            <person name="Haridas S."/>
            <person name="Albert R."/>
            <person name="Binder M."/>
            <person name="Bloem J."/>
            <person name="Labutti K."/>
            <person name="Salamov A."/>
            <person name="Andreopoulos B."/>
            <person name="Baker S."/>
            <person name="Barry K."/>
            <person name="Bills G."/>
            <person name="Bluhm B."/>
            <person name="Cannon C."/>
            <person name="Castanera R."/>
            <person name="Culley D."/>
            <person name="Daum C."/>
            <person name="Ezra D."/>
            <person name="Gonzalez J."/>
            <person name="Henrissat B."/>
            <person name="Kuo A."/>
            <person name="Liang C."/>
            <person name="Lipzen A."/>
            <person name="Lutzoni F."/>
            <person name="Magnuson J."/>
            <person name="Mondo S."/>
            <person name="Nolan M."/>
            <person name="Ohm R."/>
            <person name="Pangilinan J."/>
            <person name="Park H.-J."/>
            <person name="Ramirez L."/>
            <person name="Alfaro M."/>
            <person name="Sun H."/>
            <person name="Tritt A."/>
            <person name="Yoshinaga Y."/>
            <person name="Zwiers L.-H."/>
            <person name="Turgeon B."/>
            <person name="Goodwin S."/>
            <person name="Spatafora J."/>
            <person name="Crous P."/>
            <person name="Grigoriev I."/>
        </authorList>
    </citation>
    <scope>NUCLEOTIDE SEQUENCE</scope>
    <source>
        <strain evidence="2">CBS 690.94</strain>
    </source>
</reference>
<feature type="region of interest" description="Disordered" evidence="1">
    <location>
        <begin position="404"/>
        <end position="520"/>
    </location>
</feature>
<feature type="region of interest" description="Disordered" evidence="1">
    <location>
        <begin position="109"/>
        <end position="154"/>
    </location>
</feature>
<feature type="compositionally biased region" description="Basic and acidic residues" evidence="1">
    <location>
        <begin position="454"/>
        <end position="483"/>
    </location>
</feature>
<keyword evidence="3" id="KW-1185">Reference proteome</keyword>
<proteinExistence type="predicted"/>
<sequence length="615" mass="70982">MTREEDIWTRWGRYTNEAAIKAAPNHDEIILDLSGRIMFAVHPVPARYLEDLNLEERRMLRQHLDYLLHDGAQDDFERAASETLTNLNTLGNTGRPRIVQFNSEVEFDDGTRYRTPLPDDRPGDGFFNDPAPSASLDAGHPRGSASPAPWQPPLYQDEMHISADRLRDDRTQPSRPQFNRPPAFDHAPPVGATEDYYNASLPPEQYPGFAPGPLPTLARRTRPGPREDLHNGRAPRSALRFASIRPRLNGPTSPDIHIVCANPARRDDGYDMPARKSVPIRHSNAHDHYALPEDDSRPFYSQDGPSNSHYSGAGPHLSLHSPYTSAFEDVPRDWAGDSDESFTALQKRPRMLELESATRRLPRDVMDDDEQLARNMQKQFEDEAMARELQENLHMNDRQDEYAFANGYDTRVNNGGYEEPLPRGRSRDRHRSEHNHRGEDRHRSDDRHRRKDRHRSEREHRDDDNHRDGRHDDRHDSSHERQRPSANTPRRRSLSRYRPSNTTTDPYTSPETRTTAPIPRCFGPFHPSLIANIIRNGTRSEFFEALNTLHPEEAPKRYRIHRTRNAERTSRHRPAIEVLLKNGSVRDVHMVFGEENVGRVFKALGREVGDRKEFW</sequence>
<feature type="compositionally biased region" description="Polar residues" evidence="1">
    <location>
        <begin position="501"/>
        <end position="515"/>
    </location>
</feature>
<accession>A0A9P4UD99</accession>
<feature type="compositionally biased region" description="Basic and acidic residues" evidence="1">
    <location>
        <begin position="109"/>
        <end position="123"/>
    </location>
</feature>
<evidence type="ECO:0000313" key="3">
    <source>
        <dbReference type="Proteomes" id="UP000799764"/>
    </source>
</evidence>
<feature type="compositionally biased region" description="Basic and acidic residues" evidence="1">
    <location>
        <begin position="288"/>
        <end position="297"/>
    </location>
</feature>
<dbReference type="EMBL" id="MU001498">
    <property type="protein sequence ID" value="KAF2446106.1"/>
    <property type="molecule type" value="Genomic_DNA"/>
</dbReference>
<feature type="region of interest" description="Disordered" evidence="1">
    <location>
        <begin position="288"/>
        <end position="315"/>
    </location>
</feature>
<evidence type="ECO:0000256" key="1">
    <source>
        <dbReference type="SAM" id="MobiDB-lite"/>
    </source>
</evidence>
<organism evidence="2 3">
    <name type="scientific">Karstenula rhodostoma CBS 690.94</name>
    <dbReference type="NCBI Taxonomy" id="1392251"/>
    <lineage>
        <taxon>Eukaryota</taxon>
        <taxon>Fungi</taxon>
        <taxon>Dikarya</taxon>
        <taxon>Ascomycota</taxon>
        <taxon>Pezizomycotina</taxon>
        <taxon>Dothideomycetes</taxon>
        <taxon>Pleosporomycetidae</taxon>
        <taxon>Pleosporales</taxon>
        <taxon>Massarineae</taxon>
        <taxon>Didymosphaeriaceae</taxon>
        <taxon>Karstenula</taxon>
    </lineage>
</organism>
<evidence type="ECO:0000313" key="2">
    <source>
        <dbReference type="EMBL" id="KAF2446106.1"/>
    </source>
</evidence>
<feature type="region of interest" description="Disordered" evidence="1">
    <location>
        <begin position="169"/>
        <end position="195"/>
    </location>
</feature>
<name>A0A9P4UD99_9PLEO</name>
<feature type="region of interest" description="Disordered" evidence="1">
    <location>
        <begin position="264"/>
        <end position="283"/>
    </location>
</feature>
<protein>
    <submittedName>
        <fullName evidence="2">Uncharacterized protein</fullName>
    </submittedName>
</protein>
<comment type="caution">
    <text evidence="2">The sequence shown here is derived from an EMBL/GenBank/DDBJ whole genome shotgun (WGS) entry which is preliminary data.</text>
</comment>
<feature type="compositionally biased region" description="Basic and acidic residues" evidence="1">
    <location>
        <begin position="435"/>
        <end position="447"/>
    </location>
</feature>
<dbReference type="AlphaFoldDB" id="A0A9P4UD99"/>